<keyword evidence="2" id="KW-1185">Reference proteome</keyword>
<organism evidence="1 2">
    <name type="scientific">Stappia albiluteola</name>
    <dbReference type="NCBI Taxonomy" id="2758565"/>
    <lineage>
        <taxon>Bacteria</taxon>
        <taxon>Pseudomonadati</taxon>
        <taxon>Pseudomonadota</taxon>
        <taxon>Alphaproteobacteria</taxon>
        <taxon>Hyphomicrobiales</taxon>
        <taxon>Stappiaceae</taxon>
        <taxon>Stappia</taxon>
    </lineage>
</organism>
<proteinExistence type="predicted"/>
<reference evidence="1 2" key="1">
    <citation type="submission" date="2020-07" db="EMBL/GenBank/DDBJ databases">
        <title>Stappia sp., F7233, whole genome shotgun sequencing project.</title>
        <authorList>
            <person name="Jiang S."/>
            <person name="Liu Z.W."/>
            <person name="Du Z.J."/>
        </authorList>
    </citation>
    <scope>NUCLEOTIDE SEQUENCE [LARGE SCALE GENOMIC DNA]</scope>
    <source>
        <strain evidence="1 2">F7233</strain>
    </source>
</reference>
<sequence length="136" mass="14893">MPVDLTLSPETIRMLIQKARAATSAIDGGFEEGHEGEIEFDTDTLTDTHAHDGLAEEEADDLSEEELRELIEDLNVDESAELVAIAWIGRGDFDAGDFEQAVEEARDRAVRSTAKYLIGMPLLADYLEAGLDALDL</sequence>
<comment type="caution">
    <text evidence="1">The sequence shown here is derived from an EMBL/GenBank/DDBJ whole genome shotgun (WGS) entry which is preliminary data.</text>
</comment>
<dbReference type="RefSeq" id="WP_182165690.1">
    <property type="nucleotide sequence ID" value="NZ_JACFXV010000053.1"/>
</dbReference>
<dbReference type="EMBL" id="JACFXV010000053">
    <property type="protein sequence ID" value="MBA5777901.1"/>
    <property type="molecule type" value="Genomic_DNA"/>
</dbReference>
<evidence type="ECO:0000313" key="1">
    <source>
        <dbReference type="EMBL" id="MBA5777901.1"/>
    </source>
</evidence>
<dbReference type="InterPro" id="IPR022254">
    <property type="entry name" value="DUF3775"/>
</dbReference>
<name>A0A839AEB8_9HYPH</name>
<evidence type="ECO:0000313" key="2">
    <source>
        <dbReference type="Proteomes" id="UP000541109"/>
    </source>
</evidence>
<dbReference type="Pfam" id="PF12616">
    <property type="entry name" value="DUF3775"/>
    <property type="match status" value="1"/>
</dbReference>
<gene>
    <name evidence="1" type="ORF">H2509_12285</name>
</gene>
<dbReference type="Proteomes" id="UP000541109">
    <property type="component" value="Unassembled WGS sequence"/>
</dbReference>
<protein>
    <submittedName>
        <fullName evidence="1">DUF3775 domain-containing protein</fullName>
    </submittedName>
</protein>
<dbReference type="AlphaFoldDB" id="A0A839AEB8"/>
<accession>A0A839AEB8</accession>